<name>A0A3B1JT54_ASTMX</name>
<reference evidence="2" key="3">
    <citation type="submission" date="2025-08" db="UniProtKB">
        <authorList>
            <consortium name="Ensembl"/>
        </authorList>
    </citation>
    <scope>IDENTIFICATION</scope>
</reference>
<protein>
    <recommendedName>
        <fullName evidence="4">THAP-type domain-containing protein</fullName>
    </recommendedName>
</protein>
<evidence type="ECO:0000256" key="1">
    <source>
        <dbReference type="SAM" id="MobiDB-lite"/>
    </source>
</evidence>
<dbReference type="Ensembl" id="ENSAMXT00000035142.1">
    <property type="protein sequence ID" value="ENSAMXP00000044519.1"/>
    <property type="gene ID" value="ENSAMXG00000033245.1"/>
</dbReference>
<feature type="region of interest" description="Disordered" evidence="1">
    <location>
        <begin position="75"/>
        <end position="106"/>
    </location>
</feature>
<reference evidence="2" key="4">
    <citation type="submission" date="2025-09" db="UniProtKB">
        <authorList>
            <consortium name="Ensembl"/>
        </authorList>
    </citation>
    <scope>IDENTIFICATION</scope>
</reference>
<dbReference type="SUPFAM" id="SSF57716">
    <property type="entry name" value="Glucocorticoid receptor-like (DNA-binding domain)"/>
    <property type="match status" value="1"/>
</dbReference>
<keyword evidence="3" id="KW-1185">Reference proteome</keyword>
<proteinExistence type="predicted"/>
<dbReference type="Proteomes" id="UP000018467">
    <property type="component" value="Unassembled WGS sequence"/>
</dbReference>
<organism evidence="2 3">
    <name type="scientific">Astyanax mexicanus</name>
    <name type="common">Blind cave fish</name>
    <name type="synonym">Astyanax fasciatus mexicanus</name>
    <dbReference type="NCBI Taxonomy" id="7994"/>
    <lineage>
        <taxon>Eukaryota</taxon>
        <taxon>Metazoa</taxon>
        <taxon>Chordata</taxon>
        <taxon>Craniata</taxon>
        <taxon>Vertebrata</taxon>
        <taxon>Euteleostomi</taxon>
        <taxon>Actinopterygii</taxon>
        <taxon>Neopterygii</taxon>
        <taxon>Teleostei</taxon>
        <taxon>Ostariophysi</taxon>
        <taxon>Characiformes</taxon>
        <taxon>Characoidei</taxon>
        <taxon>Acestrorhamphidae</taxon>
        <taxon>Acestrorhamphinae</taxon>
        <taxon>Astyanax</taxon>
    </lineage>
</organism>
<evidence type="ECO:0008006" key="4">
    <source>
        <dbReference type="Google" id="ProtNLM"/>
    </source>
</evidence>
<dbReference type="AlphaFoldDB" id="A0A3B1JT54"/>
<evidence type="ECO:0000313" key="2">
    <source>
        <dbReference type="Ensembl" id="ENSAMXP00000044519.1"/>
    </source>
</evidence>
<accession>A0A3B1JT54</accession>
<dbReference type="InParanoid" id="A0A3B1JT54"/>
<evidence type="ECO:0000313" key="3">
    <source>
        <dbReference type="Proteomes" id="UP000018467"/>
    </source>
</evidence>
<reference evidence="3" key="1">
    <citation type="submission" date="2013-03" db="EMBL/GenBank/DDBJ databases">
        <authorList>
            <person name="Jeffery W."/>
            <person name="Warren W."/>
            <person name="Wilson R.K."/>
        </authorList>
    </citation>
    <scope>NUCLEOTIDE SEQUENCE</scope>
    <source>
        <strain evidence="3">female</strain>
    </source>
</reference>
<reference evidence="3" key="2">
    <citation type="journal article" date="2014" name="Nat. Commun.">
        <title>The cavefish genome reveals candidate genes for eye loss.</title>
        <authorList>
            <person name="McGaugh S.E."/>
            <person name="Gross J.B."/>
            <person name="Aken B."/>
            <person name="Blin M."/>
            <person name="Borowsky R."/>
            <person name="Chalopin D."/>
            <person name="Hinaux H."/>
            <person name="Jeffery W.R."/>
            <person name="Keene A."/>
            <person name="Ma L."/>
            <person name="Minx P."/>
            <person name="Murphy D."/>
            <person name="O'Quin K.E."/>
            <person name="Retaux S."/>
            <person name="Rohner N."/>
            <person name="Searle S.M."/>
            <person name="Stahl B.A."/>
            <person name="Tabin C."/>
            <person name="Volff J.N."/>
            <person name="Yoshizawa M."/>
            <person name="Warren W.C."/>
        </authorList>
    </citation>
    <scope>NUCLEOTIDE SEQUENCE [LARGE SCALE GENOMIC DNA]</scope>
    <source>
        <strain evidence="3">female</strain>
    </source>
</reference>
<sequence>MSYCSEPFCSNSKRKQKNLSFHDFSKDTCLRKGHIYGSVHVCSQHFRPEELYVKAGGSRARDQFHHDSPGIILGVDMKTAGPSKKKKDKTHFTSEYSKFNNKKKYN</sequence>